<dbReference type="InterPro" id="IPR007345">
    <property type="entry name" value="Polysacch_pyruvyl_Trfase"/>
</dbReference>
<feature type="domain" description="Polysaccharide pyruvyl transferase" evidence="2">
    <location>
        <begin position="137"/>
        <end position="315"/>
    </location>
</feature>
<feature type="coiled-coil region" evidence="1">
    <location>
        <begin position="417"/>
        <end position="444"/>
    </location>
</feature>
<evidence type="ECO:0000259" key="2">
    <source>
        <dbReference type="Pfam" id="PF04230"/>
    </source>
</evidence>
<keyword evidence="4" id="KW-1185">Reference proteome</keyword>
<reference evidence="4" key="1">
    <citation type="journal article" date="2019" name="Int. J. Syst. Evol. Microbiol.">
        <title>The Global Catalogue of Microorganisms (GCM) 10K type strain sequencing project: providing services to taxonomists for standard genome sequencing and annotation.</title>
        <authorList>
            <consortium name="The Broad Institute Genomics Platform"/>
            <consortium name="The Broad Institute Genome Sequencing Center for Infectious Disease"/>
            <person name="Wu L."/>
            <person name="Ma J."/>
        </authorList>
    </citation>
    <scope>NUCLEOTIDE SEQUENCE [LARGE SCALE GENOMIC DNA]</scope>
    <source>
        <strain evidence="4">JCM 18532</strain>
    </source>
</reference>
<accession>A0ABP8YDK4</accession>
<comment type="caution">
    <text evidence="3">The sequence shown here is derived from an EMBL/GenBank/DDBJ whole genome shotgun (WGS) entry which is preliminary data.</text>
</comment>
<dbReference type="EMBL" id="BAABKN010000005">
    <property type="protein sequence ID" value="GAA4725200.1"/>
    <property type="molecule type" value="Genomic_DNA"/>
</dbReference>
<dbReference type="Pfam" id="PF04230">
    <property type="entry name" value="PS_pyruv_trans"/>
    <property type="match status" value="1"/>
</dbReference>
<proteinExistence type="predicted"/>
<name>A0ABP8YDK4_9ACTN</name>
<organism evidence="3 4">
    <name type="scientific">Nocardioides endophyticus</name>
    <dbReference type="NCBI Taxonomy" id="1353775"/>
    <lineage>
        <taxon>Bacteria</taxon>
        <taxon>Bacillati</taxon>
        <taxon>Actinomycetota</taxon>
        <taxon>Actinomycetes</taxon>
        <taxon>Propionibacteriales</taxon>
        <taxon>Nocardioidaceae</taxon>
        <taxon>Nocardioides</taxon>
    </lineage>
</organism>
<evidence type="ECO:0000313" key="4">
    <source>
        <dbReference type="Proteomes" id="UP001499882"/>
    </source>
</evidence>
<dbReference type="Proteomes" id="UP001499882">
    <property type="component" value="Unassembled WGS sequence"/>
</dbReference>
<protein>
    <recommendedName>
        <fullName evidence="2">Polysaccharide pyruvyl transferase domain-containing protein</fullName>
    </recommendedName>
</protein>
<gene>
    <name evidence="3" type="ORF">GCM10023350_04590</name>
</gene>
<evidence type="ECO:0000256" key="1">
    <source>
        <dbReference type="SAM" id="Coils"/>
    </source>
</evidence>
<dbReference type="RefSeq" id="WP_345524938.1">
    <property type="nucleotide sequence ID" value="NZ_BAABKN010000005.1"/>
</dbReference>
<evidence type="ECO:0000313" key="3">
    <source>
        <dbReference type="EMBL" id="GAA4725200.1"/>
    </source>
</evidence>
<keyword evidence="1" id="KW-0175">Coiled coil</keyword>
<sequence length="452" mass="49983">MNQTRVLTVGAYERDNFGDLLFLLLTERYLTGCEIVAAAPFAADMTPLLDRRVVALGDALNDREFDVIWSVGGQIGGTTLESALRMSKSPAEYAAFRAADPVDKRALMRAALHGAELASPYIPTPGAFGRNAAAISVLNSVGIAGARGLAPHVREEVFEVLRTTDVVSVRDRESSDFLSRIGVRHTLAPDVVHAISLLEPYDPDPGSDVVVVQFSTRLLRRFGHERLARELVGSAHLGGLRIRLLMAGAASSHDSVEDLERVAEHVRALDAGREVEVLTDRRPLDIVHQIREARVVIGTSLHVRIIAAAYGLPRVTMRRAKPTRYATHWDAQMPFDVRIEDLGDAIGAALAAGTRAEVRAGSERLSRLADENVRAIAERVGELVERGLDVERKELAEHRQRRYRSIANRREACAVVTDVLRSELAEARRELELSRAEVERLRRRVPIRLRAR</sequence>